<proteinExistence type="predicted"/>
<feature type="non-terminal residue" evidence="1">
    <location>
        <position position="1"/>
    </location>
</feature>
<organism evidence="1 2">
    <name type="scientific">Scytalidium lignicola</name>
    <name type="common">Hyphomycete</name>
    <dbReference type="NCBI Taxonomy" id="5539"/>
    <lineage>
        <taxon>Eukaryota</taxon>
        <taxon>Fungi</taxon>
        <taxon>Dikarya</taxon>
        <taxon>Ascomycota</taxon>
        <taxon>Pezizomycotina</taxon>
        <taxon>Leotiomycetes</taxon>
        <taxon>Leotiomycetes incertae sedis</taxon>
        <taxon>Scytalidium</taxon>
    </lineage>
</organism>
<keyword evidence="2" id="KW-1185">Reference proteome</keyword>
<dbReference type="OrthoDB" id="4252443at2759"/>
<evidence type="ECO:0008006" key="3">
    <source>
        <dbReference type="Google" id="ProtNLM"/>
    </source>
</evidence>
<protein>
    <recommendedName>
        <fullName evidence="3">F-box domain-containing protein</fullName>
    </recommendedName>
</protein>
<name>A0A3E2H2K4_SCYLI</name>
<accession>A0A3E2H2K4</accession>
<evidence type="ECO:0000313" key="1">
    <source>
        <dbReference type="EMBL" id="RFU27624.1"/>
    </source>
</evidence>
<comment type="caution">
    <text evidence="1">The sequence shown here is derived from an EMBL/GenBank/DDBJ whole genome shotgun (WGS) entry which is preliminary data.</text>
</comment>
<dbReference type="AlphaFoldDB" id="A0A3E2H2K4"/>
<reference evidence="1 2" key="1">
    <citation type="submission" date="2018-05" db="EMBL/GenBank/DDBJ databases">
        <title>Draft genome sequence of Scytalidium lignicola DSM 105466, a ubiquitous saprotrophic fungus.</title>
        <authorList>
            <person name="Buettner E."/>
            <person name="Gebauer A.M."/>
            <person name="Hofrichter M."/>
            <person name="Liers C."/>
            <person name="Kellner H."/>
        </authorList>
    </citation>
    <scope>NUCLEOTIDE SEQUENCE [LARGE SCALE GENOMIC DNA]</scope>
    <source>
        <strain evidence="1 2">DSM 105466</strain>
    </source>
</reference>
<evidence type="ECO:0000313" key="2">
    <source>
        <dbReference type="Proteomes" id="UP000258309"/>
    </source>
</evidence>
<sequence length="399" mass="45641">MSSSIFTKLLPELQQQVMNYCGTTELIHIASTCSALHRRAISALYHTVDISCHNEPGTFKAIGGPVPADYYDRAWGEGERAAYQKRQNRFAATIIKHPEYGIWVECLIWSYFGSEQARNGYDVGNNHLWAAFRLLRRLRSLDLISFAWGHERYPLPSFQFSNLEQIRIGGPMSSAFLEACIGSVDPAKLVTLDFDNLHNFGQMKEREEIDSEINLSKLDEYDDPKGKPMVRHPGPMRGYLQRLEGRCISLRRLALRSAGQDYDGDFFWSDAIDEQRYKEYASFIRSVRGTLQHLVFEQGIRQEKSYNPISYLGLRFSQIGARTMDKRFLKYILPVLVEGPWPALKMMEIFGLGGTPQPYIRFTPPDPQIFVEAKRQLATALGQNVILIVEENSPTVDIR</sequence>
<dbReference type="EMBL" id="NCSJ02000197">
    <property type="protein sequence ID" value="RFU27624.1"/>
    <property type="molecule type" value="Genomic_DNA"/>
</dbReference>
<feature type="non-terminal residue" evidence="1">
    <location>
        <position position="399"/>
    </location>
</feature>
<dbReference type="OMA" id="DISCHNE"/>
<dbReference type="Proteomes" id="UP000258309">
    <property type="component" value="Unassembled WGS sequence"/>
</dbReference>
<gene>
    <name evidence="1" type="ORF">B7463_g8701</name>
</gene>